<evidence type="ECO:0000256" key="2">
    <source>
        <dbReference type="ARBA" id="ARBA00022723"/>
    </source>
</evidence>
<comment type="caution">
    <text evidence="7">The sequence shown here is derived from an EMBL/GenBank/DDBJ whole genome shotgun (WGS) entry which is preliminary data.</text>
</comment>
<evidence type="ECO:0000313" key="8">
    <source>
        <dbReference type="Proteomes" id="UP000283087"/>
    </source>
</evidence>
<dbReference type="Pfam" id="PF00753">
    <property type="entry name" value="Lactamase_B"/>
    <property type="match status" value="1"/>
</dbReference>
<keyword evidence="8" id="KW-1185">Reference proteome</keyword>
<protein>
    <submittedName>
        <fullName evidence="7">MBL fold metallo-hydrolase</fullName>
    </submittedName>
</protein>
<keyword evidence="3 7" id="KW-0378">Hydrolase</keyword>
<dbReference type="PANTHER" id="PTHR46233:SF3">
    <property type="entry name" value="HYDROXYACYLGLUTATHIONE HYDROLASE GLOC"/>
    <property type="match status" value="1"/>
</dbReference>
<feature type="region of interest" description="Disordered" evidence="5">
    <location>
        <begin position="194"/>
        <end position="213"/>
    </location>
</feature>
<evidence type="ECO:0000256" key="5">
    <source>
        <dbReference type="SAM" id="MobiDB-lite"/>
    </source>
</evidence>
<dbReference type="InterPro" id="IPR051453">
    <property type="entry name" value="MBL_Glyoxalase_II"/>
</dbReference>
<dbReference type="GO" id="GO:0016787">
    <property type="term" value="F:hydrolase activity"/>
    <property type="evidence" value="ECO:0007669"/>
    <property type="project" value="UniProtKB-KW"/>
</dbReference>
<feature type="domain" description="Metallo-beta-lactamase" evidence="6">
    <location>
        <begin position="12"/>
        <end position="192"/>
    </location>
</feature>
<feature type="compositionally biased region" description="Basic and acidic residues" evidence="5">
    <location>
        <begin position="199"/>
        <end position="213"/>
    </location>
</feature>
<comment type="cofactor">
    <cofactor evidence="1">
        <name>Zn(2+)</name>
        <dbReference type="ChEBI" id="CHEBI:29105"/>
    </cofactor>
</comment>
<evidence type="ECO:0000313" key="7">
    <source>
        <dbReference type="EMBL" id="RTE64343.1"/>
    </source>
</evidence>
<accession>A0A430KLT4</accession>
<dbReference type="EMBL" id="RQXW01000026">
    <property type="protein sequence ID" value="RTE64343.1"/>
    <property type="molecule type" value="Genomic_DNA"/>
</dbReference>
<gene>
    <name evidence="7" type="ORF">EH243_17905</name>
</gene>
<evidence type="ECO:0000259" key="6">
    <source>
        <dbReference type="SMART" id="SM00849"/>
    </source>
</evidence>
<dbReference type="GO" id="GO:0046872">
    <property type="term" value="F:metal ion binding"/>
    <property type="evidence" value="ECO:0007669"/>
    <property type="project" value="UniProtKB-KW"/>
</dbReference>
<reference evidence="7 8" key="1">
    <citation type="submission" date="2018-11" db="EMBL/GenBank/DDBJ databases">
        <title>The draft genome sequence of Amphritea opalescens ANRC-JH13T.</title>
        <authorList>
            <person name="Fang Z."/>
            <person name="Zhang Y."/>
            <person name="Han X."/>
        </authorList>
    </citation>
    <scope>NUCLEOTIDE SEQUENCE [LARGE SCALE GENOMIC DNA]</scope>
    <source>
        <strain evidence="7 8">ANRC-JH13</strain>
    </source>
</reference>
<dbReference type="InterPro" id="IPR001279">
    <property type="entry name" value="Metallo-B-lactamas"/>
</dbReference>
<dbReference type="SUPFAM" id="SSF56281">
    <property type="entry name" value="Metallo-hydrolase/oxidoreductase"/>
    <property type="match status" value="1"/>
</dbReference>
<keyword evidence="4" id="KW-0862">Zinc</keyword>
<evidence type="ECO:0000256" key="3">
    <source>
        <dbReference type="ARBA" id="ARBA00022801"/>
    </source>
</evidence>
<dbReference type="PANTHER" id="PTHR46233">
    <property type="entry name" value="HYDROXYACYLGLUTATHIONE HYDROLASE GLOC"/>
    <property type="match status" value="1"/>
</dbReference>
<dbReference type="SMART" id="SM00849">
    <property type="entry name" value="Lactamase_B"/>
    <property type="match status" value="1"/>
</dbReference>
<dbReference type="AlphaFoldDB" id="A0A430KLT4"/>
<keyword evidence="2" id="KW-0479">Metal-binding</keyword>
<dbReference type="CDD" id="cd07737">
    <property type="entry name" value="YcbL-like_MBL-fold"/>
    <property type="match status" value="1"/>
</dbReference>
<proteinExistence type="predicted"/>
<name>A0A430KLT4_9GAMM</name>
<dbReference type="RefSeq" id="WP_126160030.1">
    <property type="nucleotide sequence ID" value="NZ_RQXW01000026.1"/>
</dbReference>
<dbReference type="Proteomes" id="UP000283087">
    <property type="component" value="Unassembled WGS sequence"/>
</dbReference>
<evidence type="ECO:0000256" key="1">
    <source>
        <dbReference type="ARBA" id="ARBA00001947"/>
    </source>
</evidence>
<sequence length="213" mass="23329">MKYSIIPVTQFQQNCTLLWCDESKKAAVVDPGGDIDKVVAKLDELGLTLEKILLTHAHIDHAGGTAELVKRTGVPIEGPHKGDLFWIDGLAQQSQMFGFPQVETFTPDRWLEDGDTVIVGNETLEVLHCPGHTPGHVVFYSPENQLAQVGDVLFQGSIGRTDFPQGNHDTLIHSIKDKLFPLGDAVAFIPGHGPMSTLGHERQTNSFVSDRRG</sequence>
<dbReference type="InterPro" id="IPR036866">
    <property type="entry name" value="RibonucZ/Hydroxyglut_hydro"/>
</dbReference>
<organism evidence="7 8">
    <name type="scientific">Amphritea opalescens</name>
    <dbReference type="NCBI Taxonomy" id="2490544"/>
    <lineage>
        <taxon>Bacteria</taxon>
        <taxon>Pseudomonadati</taxon>
        <taxon>Pseudomonadota</taxon>
        <taxon>Gammaproteobacteria</taxon>
        <taxon>Oceanospirillales</taxon>
        <taxon>Oceanospirillaceae</taxon>
        <taxon>Amphritea</taxon>
    </lineage>
</organism>
<dbReference type="OrthoDB" id="9802991at2"/>
<dbReference type="Gene3D" id="3.60.15.10">
    <property type="entry name" value="Ribonuclease Z/Hydroxyacylglutathione hydrolase-like"/>
    <property type="match status" value="1"/>
</dbReference>
<evidence type="ECO:0000256" key="4">
    <source>
        <dbReference type="ARBA" id="ARBA00022833"/>
    </source>
</evidence>